<feature type="non-terminal residue" evidence="1">
    <location>
        <position position="1"/>
    </location>
</feature>
<feature type="non-terminal residue" evidence="1">
    <location>
        <position position="88"/>
    </location>
</feature>
<evidence type="ECO:0000313" key="1">
    <source>
        <dbReference type="EMBL" id="KAG0427284.1"/>
    </source>
</evidence>
<gene>
    <name evidence="1" type="ORF">HPB47_025660</name>
</gene>
<name>A0AC60Q2Y4_IXOPE</name>
<keyword evidence="2" id="KW-1185">Reference proteome</keyword>
<evidence type="ECO:0000313" key="2">
    <source>
        <dbReference type="Proteomes" id="UP000805193"/>
    </source>
</evidence>
<organism evidence="1 2">
    <name type="scientific">Ixodes persulcatus</name>
    <name type="common">Taiga tick</name>
    <dbReference type="NCBI Taxonomy" id="34615"/>
    <lineage>
        <taxon>Eukaryota</taxon>
        <taxon>Metazoa</taxon>
        <taxon>Ecdysozoa</taxon>
        <taxon>Arthropoda</taxon>
        <taxon>Chelicerata</taxon>
        <taxon>Arachnida</taxon>
        <taxon>Acari</taxon>
        <taxon>Parasitiformes</taxon>
        <taxon>Ixodida</taxon>
        <taxon>Ixodoidea</taxon>
        <taxon>Ixodidae</taxon>
        <taxon>Ixodinae</taxon>
        <taxon>Ixodes</taxon>
    </lineage>
</organism>
<proteinExistence type="predicted"/>
<dbReference type="EMBL" id="JABSTQ010009644">
    <property type="protein sequence ID" value="KAG0427284.1"/>
    <property type="molecule type" value="Genomic_DNA"/>
</dbReference>
<protein>
    <submittedName>
        <fullName evidence="1">Uncharacterized protein</fullName>
    </submittedName>
</protein>
<sequence>ALHRALSLKATQFSLEDLVGPPQAPNVTMGKPCAPANTGSTHASFAPQAKLPAERPARSSGSSLRDEDRGHHSNSLDAAHQPKEQYDP</sequence>
<accession>A0AC60Q2Y4</accession>
<dbReference type="Proteomes" id="UP000805193">
    <property type="component" value="Unassembled WGS sequence"/>
</dbReference>
<reference evidence="1 2" key="1">
    <citation type="journal article" date="2020" name="Cell">
        <title>Large-Scale Comparative Analyses of Tick Genomes Elucidate Their Genetic Diversity and Vector Capacities.</title>
        <authorList>
            <consortium name="Tick Genome and Microbiome Consortium (TIGMIC)"/>
            <person name="Jia N."/>
            <person name="Wang J."/>
            <person name="Shi W."/>
            <person name="Du L."/>
            <person name="Sun Y."/>
            <person name="Zhan W."/>
            <person name="Jiang J.F."/>
            <person name="Wang Q."/>
            <person name="Zhang B."/>
            <person name="Ji P."/>
            <person name="Bell-Sakyi L."/>
            <person name="Cui X.M."/>
            <person name="Yuan T.T."/>
            <person name="Jiang B.G."/>
            <person name="Yang W.F."/>
            <person name="Lam T.T."/>
            <person name="Chang Q.C."/>
            <person name="Ding S.J."/>
            <person name="Wang X.J."/>
            <person name="Zhu J.G."/>
            <person name="Ruan X.D."/>
            <person name="Zhao L."/>
            <person name="Wei J.T."/>
            <person name="Ye R.Z."/>
            <person name="Que T.C."/>
            <person name="Du C.H."/>
            <person name="Zhou Y.H."/>
            <person name="Cheng J.X."/>
            <person name="Dai P.F."/>
            <person name="Guo W.B."/>
            <person name="Han X.H."/>
            <person name="Huang E.J."/>
            <person name="Li L.F."/>
            <person name="Wei W."/>
            <person name="Gao Y.C."/>
            <person name="Liu J.Z."/>
            <person name="Shao H.Z."/>
            <person name="Wang X."/>
            <person name="Wang C.C."/>
            <person name="Yang T.C."/>
            <person name="Huo Q.B."/>
            <person name="Li W."/>
            <person name="Chen H.Y."/>
            <person name="Chen S.E."/>
            <person name="Zhou L.G."/>
            <person name="Ni X.B."/>
            <person name="Tian J.H."/>
            <person name="Sheng Y."/>
            <person name="Liu T."/>
            <person name="Pan Y.S."/>
            <person name="Xia L.Y."/>
            <person name="Li J."/>
            <person name="Zhao F."/>
            <person name="Cao W.C."/>
        </authorList>
    </citation>
    <scope>NUCLEOTIDE SEQUENCE [LARGE SCALE GENOMIC DNA]</scope>
    <source>
        <strain evidence="1">Iper-2018</strain>
    </source>
</reference>
<comment type="caution">
    <text evidence="1">The sequence shown here is derived from an EMBL/GenBank/DDBJ whole genome shotgun (WGS) entry which is preliminary data.</text>
</comment>